<organism evidence="1 2">
    <name type="scientific">Filimonas zeae</name>
    <dbReference type="NCBI Taxonomy" id="1737353"/>
    <lineage>
        <taxon>Bacteria</taxon>
        <taxon>Pseudomonadati</taxon>
        <taxon>Bacteroidota</taxon>
        <taxon>Chitinophagia</taxon>
        <taxon>Chitinophagales</taxon>
        <taxon>Chitinophagaceae</taxon>
        <taxon>Filimonas</taxon>
    </lineage>
</organism>
<name>A0A917IYL6_9BACT</name>
<reference evidence="1" key="2">
    <citation type="submission" date="2020-09" db="EMBL/GenBank/DDBJ databases">
        <authorList>
            <person name="Sun Q."/>
            <person name="Zhou Y."/>
        </authorList>
    </citation>
    <scope>NUCLEOTIDE SEQUENCE</scope>
    <source>
        <strain evidence="1">CGMCC 1.15290</strain>
    </source>
</reference>
<keyword evidence="2" id="KW-1185">Reference proteome</keyword>
<dbReference type="Proteomes" id="UP000627292">
    <property type="component" value="Unassembled WGS sequence"/>
</dbReference>
<dbReference type="EMBL" id="BMIB01000003">
    <property type="protein sequence ID" value="GGH68983.1"/>
    <property type="molecule type" value="Genomic_DNA"/>
</dbReference>
<proteinExistence type="predicted"/>
<sequence>MATSEVGGVLRFSNEKANTIDFSYKSSGTLTTSIYENGSLDNDLSFDVPFTYNLSNSNGENNYKAVGTDSIYFPGGGLVTVPDASGSNANPTTVPTMASGYKYRIFKGISSDTLVMTMNAAYQQNITKQAITARSANTAYSYMVFAKK</sequence>
<evidence type="ECO:0000313" key="1">
    <source>
        <dbReference type="EMBL" id="GGH68983.1"/>
    </source>
</evidence>
<comment type="caution">
    <text evidence="1">The sequence shown here is derived from an EMBL/GenBank/DDBJ whole genome shotgun (WGS) entry which is preliminary data.</text>
</comment>
<reference evidence="1" key="1">
    <citation type="journal article" date="2014" name="Int. J. Syst. Evol. Microbiol.">
        <title>Complete genome sequence of Corynebacterium casei LMG S-19264T (=DSM 44701T), isolated from a smear-ripened cheese.</title>
        <authorList>
            <consortium name="US DOE Joint Genome Institute (JGI-PGF)"/>
            <person name="Walter F."/>
            <person name="Albersmeier A."/>
            <person name="Kalinowski J."/>
            <person name="Ruckert C."/>
        </authorList>
    </citation>
    <scope>NUCLEOTIDE SEQUENCE</scope>
    <source>
        <strain evidence="1">CGMCC 1.15290</strain>
    </source>
</reference>
<protein>
    <submittedName>
        <fullName evidence="1">Uncharacterized protein</fullName>
    </submittedName>
</protein>
<accession>A0A917IYL6</accession>
<gene>
    <name evidence="1" type="ORF">GCM10011379_25820</name>
</gene>
<dbReference type="RefSeq" id="WP_188952837.1">
    <property type="nucleotide sequence ID" value="NZ_BMIB01000003.1"/>
</dbReference>
<evidence type="ECO:0000313" key="2">
    <source>
        <dbReference type="Proteomes" id="UP000627292"/>
    </source>
</evidence>
<dbReference type="AlphaFoldDB" id="A0A917IYL6"/>